<gene>
    <name evidence="1" type="ORF">CONCODRAFT_77479</name>
</gene>
<keyword evidence="2" id="KW-1185">Reference proteome</keyword>
<accession>A0A137PDQ7</accession>
<dbReference type="STRING" id="796925.A0A137PDQ7"/>
<dbReference type="Pfam" id="PF11709">
    <property type="entry name" value="Mit_ribos_Mrp51"/>
    <property type="match status" value="1"/>
</dbReference>
<protein>
    <submittedName>
        <fullName evidence="1">Uncharacterized protein</fullName>
    </submittedName>
</protein>
<evidence type="ECO:0000313" key="2">
    <source>
        <dbReference type="Proteomes" id="UP000070444"/>
    </source>
</evidence>
<reference evidence="1 2" key="1">
    <citation type="journal article" date="2015" name="Genome Biol. Evol.">
        <title>Phylogenomic analyses indicate that early fungi evolved digesting cell walls of algal ancestors of land plants.</title>
        <authorList>
            <person name="Chang Y."/>
            <person name="Wang S."/>
            <person name="Sekimoto S."/>
            <person name="Aerts A.L."/>
            <person name="Choi C."/>
            <person name="Clum A."/>
            <person name="LaButti K.M."/>
            <person name="Lindquist E.A."/>
            <person name="Yee Ngan C."/>
            <person name="Ohm R.A."/>
            <person name="Salamov A.A."/>
            <person name="Grigoriev I.V."/>
            <person name="Spatafora J.W."/>
            <person name="Berbee M.L."/>
        </authorList>
    </citation>
    <scope>NUCLEOTIDE SEQUENCE [LARGE SCALE GENOMIC DNA]</scope>
    <source>
        <strain evidence="1 2">NRRL 28638</strain>
    </source>
</reference>
<dbReference type="Proteomes" id="UP000070444">
    <property type="component" value="Unassembled WGS sequence"/>
</dbReference>
<evidence type="ECO:0000313" key="1">
    <source>
        <dbReference type="EMBL" id="KXN73138.1"/>
    </source>
</evidence>
<dbReference type="EMBL" id="KQ964441">
    <property type="protein sequence ID" value="KXN73138.1"/>
    <property type="molecule type" value="Genomic_DNA"/>
</dbReference>
<proteinExistence type="predicted"/>
<sequence>MSQSFAKLFKNSKFSQYDPKVKQIISTFGEAKKQGDWGLKRNLPTTWRSGYITVDAIDTPESLTPFNGAYHQILHNKQFAENFGTPAGSKWTGVKIDTPKSYTTLGSEQFKELIEEAHARSDEWKEYKKDVTDVSAAWKSFLNVTETLETKLTQAPLVYCSTLGSKTEVKGRILNKVGPNTYIVGVSGFTCLLALGSKSSQLSHSDSFSYNQNKLIDANNHSLRTFYVNDFSVSANNKVTVRLSLSENNVKLDGASKVLLSQYFNTLLTSVDKLKNNPKGLKFGLGQSRFKKPNAKFEIGQVGNKEKSNTLKGNKNLDGNAFSQILANINLNKNKKE</sequence>
<name>A0A137PDQ7_CONC2</name>
<dbReference type="PANTHER" id="PTHR28058">
    <property type="entry name" value="37S RIBOSOMAL PROTEIN MRP51, MITOCHONDRIAL"/>
    <property type="match status" value="1"/>
</dbReference>
<dbReference type="InterPro" id="IPR016712">
    <property type="entry name" value="Rbsml_bS1m-like"/>
</dbReference>
<dbReference type="AlphaFoldDB" id="A0A137PDQ7"/>
<dbReference type="PANTHER" id="PTHR28058:SF1">
    <property type="entry name" value="SMALL RIBOSOMAL SUBUNIT PROTEIN BS1M"/>
    <property type="match status" value="1"/>
</dbReference>
<dbReference type="OrthoDB" id="2735536at2759"/>
<organism evidence="1 2">
    <name type="scientific">Conidiobolus coronatus (strain ATCC 28846 / CBS 209.66 / NRRL 28638)</name>
    <name type="common">Delacroixia coronata</name>
    <dbReference type="NCBI Taxonomy" id="796925"/>
    <lineage>
        <taxon>Eukaryota</taxon>
        <taxon>Fungi</taxon>
        <taxon>Fungi incertae sedis</taxon>
        <taxon>Zoopagomycota</taxon>
        <taxon>Entomophthoromycotina</taxon>
        <taxon>Entomophthoromycetes</taxon>
        <taxon>Entomophthorales</taxon>
        <taxon>Ancylistaceae</taxon>
        <taxon>Conidiobolus</taxon>
    </lineage>
</organism>